<evidence type="ECO:0000313" key="3">
    <source>
        <dbReference type="Proteomes" id="UP000092993"/>
    </source>
</evidence>
<feature type="signal peptide" evidence="1">
    <location>
        <begin position="1"/>
        <end position="21"/>
    </location>
</feature>
<protein>
    <submittedName>
        <fullName evidence="2">Uncharacterized protein</fullName>
    </submittedName>
</protein>
<evidence type="ECO:0000256" key="1">
    <source>
        <dbReference type="SAM" id="SignalP"/>
    </source>
</evidence>
<organism evidence="2 3">
    <name type="scientific">Grifola frondosa</name>
    <name type="common">Maitake</name>
    <name type="synonym">Polyporus frondosus</name>
    <dbReference type="NCBI Taxonomy" id="5627"/>
    <lineage>
        <taxon>Eukaryota</taxon>
        <taxon>Fungi</taxon>
        <taxon>Dikarya</taxon>
        <taxon>Basidiomycota</taxon>
        <taxon>Agaricomycotina</taxon>
        <taxon>Agaricomycetes</taxon>
        <taxon>Polyporales</taxon>
        <taxon>Grifolaceae</taxon>
        <taxon>Grifola</taxon>
    </lineage>
</organism>
<proteinExistence type="predicted"/>
<gene>
    <name evidence="2" type="ORF">A0H81_03968</name>
</gene>
<dbReference type="OMA" id="ENTRNED"/>
<sequence>MLMGISHVNILLAAMAARWAGDRVICLTENTRNEDLPSTLLTEAEKQELSEVHWSYPSDLFGLVCDRFKKPTRYSGAAFHVFTAQLGRLESQRFDMLSIPDYPNDPPWVLCNLSKGEYFRAEAVRDLTGHAFIGPFKRNRTGVGLGEILLFRICLSPASMYKGNIRPGVWAGDRFAITTVRGMERLRGTAAWKDISEEITKELLAIVEDTYGDQWIEYV</sequence>
<accession>A0A1C7MH01</accession>
<reference evidence="2 3" key="1">
    <citation type="submission" date="2016-03" db="EMBL/GenBank/DDBJ databases">
        <title>Whole genome sequencing of Grifola frondosa 9006-11.</title>
        <authorList>
            <person name="Min B."/>
            <person name="Park H."/>
            <person name="Kim J.-G."/>
            <person name="Cho H."/>
            <person name="Oh Y.-L."/>
            <person name="Kong W.-S."/>
            <person name="Choi I.-G."/>
        </authorList>
    </citation>
    <scope>NUCLEOTIDE SEQUENCE [LARGE SCALE GENOMIC DNA]</scope>
    <source>
        <strain evidence="2 3">9006-11</strain>
    </source>
</reference>
<keyword evidence="3" id="KW-1185">Reference proteome</keyword>
<name>A0A1C7MH01_GRIFR</name>
<keyword evidence="1" id="KW-0732">Signal</keyword>
<dbReference type="Proteomes" id="UP000092993">
    <property type="component" value="Unassembled WGS sequence"/>
</dbReference>
<evidence type="ECO:0000313" key="2">
    <source>
        <dbReference type="EMBL" id="OBZ76191.1"/>
    </source>
</evidence>
<dbReference type="OrthoDB" id="2588098at2759"/>
<dbReference type="EMBL" id="LUGG01000003">
    <property type="protein sequence ID" value="OBZ76191.1"/>
    <property type="molecule type" value="Genomic_DNA"/>
</dbReference>
<dbReference type="AlphaFoldDB" id="A0A1C7MH01"/>
<feature type="chain" id="PRO_5008889125" evidence="1">
    <location>
        <begin position="22"/>
        <end position="219"/>
    </location>
</feature>
<comment type="caution">
    <text evidence="2">The sequence shown here is derived from an EMBL/GenBank/DDBJ whole genome shotgun (WGS) entry which is preliminary data.</text>
</comment>